<accession>A0A4Q9FDZ7</accession>
<dbReference type="InterPro" id="IPR036163">
    <property type="entry name" value="HMA_dom_sf"/>
</dbReference>
<protein>
    <submittedName>
        <fullName evidence="1">Heavy-metal-associated domain-containing protein</fullName>
    </submittedName>
</protein>
<dbReference type="CDD" id="cd00371">
    <property type="entry name" value="HMA"/>
    <property type="match status" value="1"/>
</dbReference>
<dbReference type="SUPFAM" id="SSF55008">
    <property type="entry name" value="HMA, heavy metal-associated domain"/>
    <property type="match status" value="1"/>
</dbReference>
<keyword evidence="2" id="KW-1185">Reference proteome</keyword>
<sequence>MTTSLARIVVQNPFCTNCSVSIKKKIMEIEQVQNVRLFPEDALVVFNFNRANQISEVLNTLMNLGYPPEGDRITQTYTNKPLCGCLEISN</sequence>
<dbReference type="Proteomes" id="UP000291142">
    <property type="component" value="Unassembled WGS sequence"/>
</dbReference>
<reference evidence="1 2" key="1">
    <citation type="submission" date="2019-02" db="EMBL/GenBank/DDBJ databases">
        <title>Hyunsoonleella sp., isolated from marine sediment.</title>
        <authorList>
            <person name="Liu B.-T."/>
        </authorList>
    </citation>
    <scope>NUCLEOTIDE SEQUENCE [LARGE SCALE GENOMIC DNA]</scope>
    <source>
        <strain evidence="1 2">T58</strain>
    </source>
</reference>
<dbReference type="AlphaFoldDB" id="A0A4Q9FDZ7"/>
<dbReference type="OrthoDB" id="1451860at2"/>
<dbReference type="RefSeq" id="WP_130963881.1">
    <property type="nucleotide sequence ID" value="NZ_SIRT01000004.1"/>
</dbReference>
<evidence type="ECO:0000313" key="2">
    <source>
        <dbReference type="Proteomes" id="UP000291142"/>
    </source>
</evidence>
<dbReference type="EMBL" id="SIRT01000004">
    <property type="protein sequence ID" value="TBN04412.1"/>
    <property type="molecule type" value="Genomic_DNA"/>
</dbReference>
<evidence type="ECO:0000313" key="1">
    <source>
        <dbReference type="EMBL" id="TBN04412.1"/>
    </source>
</evidence>
<organism evidence="1 2">
    <name type="scientific">Hyunsoonleella flava</name>
    <dbReference type="NCBI Taxonomy" id="2527939"/>
    <lineage>
        <taxon>Bacteria</taxon>
        <taxon>Pseudomonadati</taxon>
        <taxon>Bacteroidota</taxon>
        <taxon>Flavobacteriia</taxon>
        <taxon>Flavobacteriales</taxon>
        <taxon>Flavobacteriaceae</taxon>
    </lineage>
</organism>
<proteinExistence type="predicted"/>
<name>A0A4Q9FDZ7_9FLAO</name>
<gene>
    <name evidence="1" type="ORF">EYD45_07285</name>
</gene>
<dbReference type="InterPro" id="IPR006121">
    <property type="entry name" value="HMA_dom"/>
</dbReference>
<comment type="caution">
    <text evidence="1">The sequence shown here is derived from an EMBL/GenBank/DDBJ whole genome shotgun (WGS) entry which is preliminary data.</text>
</comment>
<dbReference type="GO" id="GO:0046872">
    <property type="term" value="F:metal ion binding"/>
    <property type="evidence" value="ECO:0007669"/>
    <property type="project" value="InterPro"/>
</dbReference>